<protein>
    <submittedName>
        <fullName evidence="1">Carbohydrate-binding protein</fullName>
    </submittedName>
</protein>
<evidence type="ECO:0000313" key="1">
    <source>
        <dbReference type="EMBL" id="OXC76219.1"/>
    </source>
</evidence>
<dbReference type="InterPro" id="IPR011044">
    <property type="entry name" value="Quino_amine_DH_bsu"/>
</dbReference>
<dbReference type="Gene3D" id="2.130.10.10">
    <property type="entry name" value="YVTN repeat-like/Quinoprotein amine dehydrogenase"/>
    <property type="match status" value="1"/>
</dbReference>
<dbReference type="SUPFAM" id="SSF50969">
    <property type="entry name" value="YVTN repeat-like/Quinoprotein amine dehydrogenase"/>
    <property type="match status" value="1"/>
</dbReference>
<dbReference type="InterPro" id="IPR024079">
    <property type="entry name" value="MetalloPept_cat_dom_sf"/>
</dbReference>
<comment type="caution">
    <text evidence="1">The sequence shown here is derived from an EMBL/GenBank/DDBJ whole genome shotgun (WGS) entry which is preliminary data.</text>
</comment>
<reference evidence="2" key="1">
    <citation type="submission" date="2017-01" db="EMBL/GenBank/DDBJ databases">
        <title>Genome Analysis of Deinococcus marmoris KOPRI26562.</title>
        <authorList>
            <person name="Kim J.H."/>
            <person name="Oh H.-M."/>
        </authorList>
    </citation>
    <scope>NUCLEOTIDE SEQUENCE [LARGE SCALE GENOMIC DNA]</scope>
    <source>
        <strain evidence="2">PAMC 26633</strain>
    </source>
</reference>
<evidence type="ECO:0000313" key="2">
    <source>
        <dbReference type="Proteomes" id="UP000214720"/>
    </source>
</evidence>
<dbReference type="GO" id="GO:0008237">
    <property type="term" value="F:metallopeptidase activity"/>
    <property type="evidence" value="ECO:0007669"/>
    <property type="project" value="InterPro"/>
</dbReference>
<sequence length="677" mass="73300">MLITKTIFVKNRDRIERGAVTGALPDFTSIIQIMTKKNTMGLVTPLVKWLSATILAASLAACGANDSGSSLATAAVTKTADSNTAKDTRSNKAAMHLPTFSEVKFSPPVLSSTDTTKAVLKTAGQPKGLVGGYLYPQWIWNSHRINVCWDNPSGWDETERNWTKEAVTGAWDANSDVTFVDWTKCPVFGESPPYLGIRMLIMSGKPVTRQLGEAGIGWNQNIKLNLDFASYETGCTATSMKEMCVKNEAIHEFGHLLAFIHEQDRPDTPTACIDQVLKDDPDYKIMTGGAVLGPWDAGSIMNYCTPGGFFNGARGLTAGDITMVQKYYGKPGSKIYSVFTANDPPIVSIQDSKTFADVADSITIPNADGFILRHFFATPDGNKVAYTLFNQQKGSSVLGYIDTQTDTLKGQKAIVEEVVDMKMSGDSKYAYVVWKQGAAGGLRAYDLSTLAVAWDLPITGAKQIVAQRNTSGQRLYVVRNSGTGSAQSIVVVDTNSHTQIASYSAGTARSQPLVAGATPDEKTLYLADPGPDNQLAPFMANLDTQSGQYNVLQPISPADASVHDLHVLDSNQVLLGTNKKGIAPLIYTVATGSFSAITGGIPSNWSLPYVYSPDGKTVFTMGQYWDGNIPYYSFIRLDSYRMNQATTPVVWDGSNHPVWSVGFGQDVVSRPFAVIYR</sequence>
<dbReference type="InterPro" id="IPR015943">
    <property type="entry name" value="WD40/YVTN_repeat-like_dom_sf"/>
</dbReference>
<dbReference type="Proteomes" id="UP000214720">
    <property type="component" value="Unassembled WGS sequence"/>
</dbReference>
<gene>
    <name evidence="1" type="ORF">BSU04_23135</name>
</gene>
<accession>A0A226WZD1</accession>
<organism evidence="1 2">
    <name type="scientific">Caballeronia sordidicola</name>
    <name type="common">Burkholderia sordidicola</name>
    <dbReference type="NCBI Taxonomy" id="196367"/>
    <lineage>
        <taxon>Bacteria</taxon>
        <taxon>Pseudomonadati</taxon>
        <taxon>Pseudomonadota</taxon>
        <taxon>Betaproteobacteria</taxon>
        <taxon>Burkholderiales</taxon>
        <taxon>Burkholderiaceae</taxon>
        <taxon>Caballeronia</taxon>
    </lineage>
</organism>
<proteinExistence type="predicted"/>
<dbReference type="AlphaFoldDB" id="A0A226WZD1"/>
<dbReference type="Gene3D" id="3.40.390.10">
    <property type="entry name" value="Collagenase (Catalytic Domain)"/>
    <property type="match status" value="1"/>
</dbReference>
<dbReference type="SUPFAM" id="SSF55486">
    <property type="entry name" value="Metalloproteases ('zincins'), catalytic domain"/>
    <property type="match status" value="1"/>
</dbReference>
<dbReference type="EMBL" id="MTHB01000136">
    <property type="protein sequence ID" value="OXC76219.1"/>
    <property type="molecule type" value="Genomic_DNA"/>
</dbReference>
<name>A0A226WZD1_CABSO</name>